<dbReference type="GO" id="GO:0016747">
    <property type="term" value="F:acyltransferase activity, transferring groups other than amino-acyl groups"/>
    <property type="evidence" value="ECO:0007669"/>
    <property type="project" value="InterPro"/>
</dbReference>
<evidence type="ECO:0000313" key="3">
    <source>
        <dbReference type="Proteomes" id="UP000202440"/>
    </source>
</evidence>
<name>A0A222FEZ2_9GAMM</name>
<evidence type="ECO:0000313" key="2">
    <source>
        <dbReference type="EMBL" id="ASP37647.1"/>
    </source>
</evidence>
<dbReference type="OrthoDB" id="9796919at2"/>
<gene>
    <name evidence="2" type="ORF">CHH28_02705</name>
</gene>
<dbReference type="InterPro" id="IPR000182">
    <property type="entry name" value="GNAT_dom"/>
</dbReference>
<dbReference type="KEGG" id="bsan:CHH28_02705"/>
<dbReference type="SUPFAM" id="SSF55729">
    <property type="entry name" value="Acyl-CoA N-acyltransferases (Nat)"/>
    <property type="match status" value="1"/>
</dbReference>
<keyword evidence="2" id="KW-0808">Transferase</keyword>
<feature type="domain" description="N-acetyltransferase" evidence="1">
    <location>
        <begin position="1"/>
        <end position="138"/>
    </location>
</feature>
<evidence type="ECO:0000259" key="1">
    <source>
        <dbReference type="PROSITE" id="PS51186"/>
    </source>
</evidence>
<dbReference type="PROSITE" id="PS51186">
    <property type="entry name" value="GNAT"/>
    <property type="match status" value="1"/>
</dbReference>
<dbReference type="Pfam" id="PF00583">
    <property type="entry name" value="Acetyltransf_1"/>
    <property type="match status" value="1"/>
</dbReference>
<dbReference type="PANTHER" id="PTHR43072:SF60">
    <property type="entry name" value="L-2,4-DIAMINOBUTYRIC ACID ACETYLTRANSFERASE"/>
    <property type="match status" value="1"/>
</dbReference>
<dbReference type="EMBL" id="CP022530">
    <property type="protein sequence ID" value="ASP37647.1"/>
    <property type="molecule type" value="Genomic_DNA"/>
</dbReference>
<proteinExistence type="predicted"/>
<dbReference type="Gene3D" id="3.40.630.30">
    <property type="match status" value="1"/>
</dbReference>
<protein>
    <submittedName>
        <fullName evidence="2">N-acetyltransferase</fullName>
    </submittedName>
</protein>
<dbReference type="InterPro" id="IPR016181">
    <property type="entry name" value="Acyl_CoA_acyltransferase"/>
</dbReference>
<accession>A0A222FEZ2</accession>
<keyword evidence="3" id="KW-1185">Reference proteome</keyword>
<dbReference type="AlphaFoldDB" id="A0A222FEZ2"/>
<dbReference type="PANTHER" id="PTHR43072">
    <property type="entry name" value="N-ACETYLTRANSFERASE"/>
    <property type="match status" value="1"/>
</dbReference>
<sequence>MGKKALNVSSLLSRRLHDDRAKEVVKQLLAKDQDGHIVGHIDLRHHGDAYKSHRLLLGMGVDKSMRQQGLGMRLLQHAIEFCRQQDGIDWLDLNVLSANTPARNLYLKAGFEIIGEMSDCYRIDGEQVAETSMTLSTSG</sequence>
<organism evidence="2 3">
    <name type="scientific">Bacterioplanes sanyensis</name>
    <dbReference type="NCBI Taxonomy" id="1249553"/>
    <lineage>
        <taxon>Bacteria</taxon>
        <taxon>Pseudomonadati</taxon>
        <taxon>Pseudomonadota</taxon>
        <taxon>Gammaproteobacteria</taxon>
        <taxon>Oceanospirillales</taxon>
        <taxon>Oceanospirillaceae</taxon>
        <taxon>Bacterioplanes</taxon>
    </lineage>
</organism>
<dbReference type="Proteomes" id="UP000202440">
    <property type="component" value="Chromosome"/>
</dbReference>
<dbReference type="CDD" id="cd04301">
    <property type="entry name" value="NAT_SF"/>
    <property type="match status" value="1"/>
</dbReference>
<reference evidence="2 3" key="1">
    <citation type="submission" date="2017-07" db="EMBL/GenBank/DDBJ databases">
        <title>Annotated genome sequence of Bacterioplanes sanyensis isolated from Red Sea.</title>
        <authorList>
            <person name="Rehman Z.U."/>
        </authorList>
    </citation>
    <scope>NUCLEOTIDE SEQUENCE [LARGE SCALE GENOMIC DNA]</scope>
    <source>
        <strain evidence="2 3">NV9</strain>
    </source>
</reference>